<reference evidence="2 3" key="1">
    <citation type="journal article" date="2023" name="Plant">
        <title>Draft Genome Sequence Resource of CBPPT1, a 'Candidatus Phytoplasma trifolii'-Related Strain Associated with Potato Purple Top Disease in the Columbia Basin, U.S.A.</title>
        <authorList>
            <person name="Wei W."/>
            <person name="Shao J."/>
            <person name="Bottner-Parker K.D."/>
            <person name="Zhao Y."/>
        </authorList>
    </citation>
    <scope>NUCLEOTIDE SEQUENCE [LARGE SCALE GENOMIC DNA]</scope>
    <source>
        <strain evidence="2 3">CBPPT1</strain>
    </source>
</reference>
<proteinExistence type="predicted"/>
<keyword evidence="3" id="KW-1185">Reference proteome</keyword>
<feature type="transmembrane region" description="Helical" evidence="1">
    <location>
        <begin position="17"/>
        <end position="45"/>
    </location>
</feature>
<dbReference type="EMBL" id="JANHJP010000001">
    <property type="protein sequence ID" value="MDC9031830.1"/>
    <property type="molecule type" value="Genomic_DNA"/>
</dbReference>
<keyword evidence="1" id="KW-0812">Transmembrane</keyword>
<keyword evidence="1" id="KW-1133">Transmembrane helix</keyword>
<protein>
    <submittedName>
        <fullName evidence="2">Uncharacterized protein</fullName>
    </submittedName>
</protein>
<sequence>MISSVNKKFLLKESSTFFFIDLAVFNSFSASCFIFKICSLIELIFSSS</sequence>
<evidence type="ECO:0000256" key="1">
    <source>
        <dbReference type="SAM" id="Phobius"/>
    </source>
</evidence>
<evidence type="ECO:0000313" key="2">
    <source>
        <dbReference type="EMBL" id="MDC9031830.1"/>
    </source>
</evidence>
<name>A0ABT5L819_9MOLU</name>
<dbReference type="PROSITE" id="PS51257">
    <property type="entry name" value="PROKAR_LIPOPROTEIN"/>
    <property type="match status" value="1"/>
</dbReference>
<keyword evidence="1" id="KW-0472">Membrane</keyword>
<gene>
    <name evidence="2" type="ORF">M8044_000049</name>
</gene>
<evidence type="ECO:0000313" key="3">
    <source>
        <dbReference type="Proteomes" id="UP001221763"/>
    </source>
</evidence>
<organism evidence="2 3">
    <name type="scientific">Columbia Basin potato purple top phytoplasma</name>
    <dbReference type="NCBI Taxonomy" id="307134"/>
    <lineage>
        <taxon>Bacteria</taxon>
        <taxon>Bacillati</taxon>
        <taxon>Mycoplasmatota</taxon>
        <taxon>Mollicutes</taxon>
        <taxon>Acholeplasmatales</taxon>
        <taxon>Acholeplasmataceae</taxon>
        <taxon>Candidatus Phytoplasma</taxon>
        <taxon>16SrVI (Clover proliferation group)</taxon>
    </lineage>
</organism>
<dbReference type="Proteomes" id="UP001221763">
    <property type="component" value="Unassembled WGS sequence"/>
</dbReference>
<accession>A0ABT5L819</accession>
<comment type="caution">
    <text evidence="2">The sequence shown here is derived from an EMBL/GenBank/DDBJ whole genome shotgun (WGS) entry which is preliminary data.</text>
</comment>